<proteinExistence type="predicted"/>
<keyword evidence="3" id="KW-1185">Reference proteome</keyword>
<evidence type="ECO:0000256" key="1">
    <source>
        <dbReference type="SAM" id="MobiDB-lite"/>
    </source>
</evidence>
<gene>
    <name evidence="2" type="ORF">DESPIGER_0114</name>
</gene>
<sequence>MIQKCFLKNAGSGWQQPSRGHEKVATKKDASASFFVA</sequence>
<dbReference type="Proteomes" id="UP000186323">
    <property type="component" value="Chromosome I"/>
</dbReference>
<evidence type="ECO:0000313" key="3">
    <source>
        <dbReference type="Proteomes" id="UP000186323"/>
    </source>
</evidence>
<accession>A0A1K1LBD9</accession>
<protein>
    <submittedName>
        <fullName evidence="2">Uncharacterized protein</fullName>
    </submittedName>
</protein>
<organism evidence="2 3">
    <name type="scientific">Desulfovibrio piger</name>
    <dbReference type="NCBI Taxonomy" id="901"/>
    <lineage>
        <taxon>Bacteria</taxon>
        <taxon>Pseudomonadati</taxon>
        <taxon>Thermodesulfobacteriota</taxon>
        <taxon>Desulfovibrionia</taxon>
        <taxon>Desulfovibrionales</taxon>
        <taxon>Desulfovibrionaceae</taxon>
        <taxon>Desulfovibrio</taxon>
    </lineage>
</organism>
<dbReference type="AlphaFoldDB" id="A0A1K1LBD9"/>
<dbReference type="KEGG" id="dpg:DESPIGER_0114"/>
<name>A0A1K1LBD9_9BACT</name>
<dbReference type="EMBL" id="LT630450">
    <property type="protein sequence ID" value="SFV72016.1"/>
    <property type="molecule type" value="Genomic_DNA"/>
</dbReference>
<feature type="compositionally biased region" description="Basic and acidic residues" evidence="1">
    <location>
        <begin position="19"/>
        <end position="30"/>
    </location>
</feature>
<feature type="region of interest" description="Disordered" evidence="1">
    <location>
        <begin position="11"/>
        <end position="37"/>
    </location>
</feature>
<evidence type="ECO:0000313" key="2">
    <source>
        <dbReference type="EMBL" id="SFV72016.1"/>
    </source>
</evidence>
<reference evidence="3" key="1">
    <citation type="submission" date="2016-10" db="EMBL/GenBank/DDBJ databases">
        <authorList>
            <person name="Wegmann U."/>
        </authorList>
    </citation>
    <scope>NUCLEOTIDE SEQUENCE [LARGE SCALE GENOMIC DNA]</scope>
</reference>